<sequence>MTFPTAVNDQITDTVTQTNVKVLGDAPAVALGSIYQSLANSTGSAQQQLANSAQTATNQGVNQLHSVDAMAGAVATAKVAQSDVPDTMQALLTALKGAKD</sequence>
<dbReference type="RefSeq" id="WP_127028522.1">
    <property type="nucleotide sequence ID" value="NZ_RYFG02000107.1"/>
</dbReference>
<protein>
    <submittedName>
        <fullName evidence="1">RebB like protein</fullName>
    </submittedName>
</protein>
<accession>A0ABY3C9K0</accession>
<evidence type="ECO:0000313" key="1">
    <source>
        <dbReference type="EMBL" id="TRW92732.1"/>
    </source>
</evidence>
<dbReference type="InterPro" id="IPR021070">
    <property type="entry name" value="Killing_trait_RebB"/>
</dbReference>
<gene>
    <name evidence="1" type="ORF">EKO24_015005</name>
</gene>
<proteinExistence type="predicted"/>
<reference evidence="1 2" key="1">
    <citation type="journal article" date="2019" name="Antonie Van Leeuwenhoek">
        <title>Description of 'Ca. Methylobacter oryzae' KRF1, a novel species from the environmentally important Methylobacter clade 2.</title>
        <authorList>
            <person name="Khatri K."/>
            <person name="Mohite J.A."/>
            <person name="Pandit P.S."/>
            <person name="Bahulikar R."/>
            <person name="Rahalkar M.C."/>
        </authorList>
    </citation>
    <scope>NUCLEOTIDE SEQUENCE [LARGE SCALE GENOMIC DNA]</scope>
    <source>
        <strain evidence="1 2">KRF1</strain>
    </source>
</reference>
<evidence type="ECO:0000313" key="2">
    <source>
        <dbReference type="Proteomes" id="UP000733744"/>
    </source>
</evidence>
<name>A0ABY3C9K0_9GAMM</name>
<organism evidence="1 2">
    <name type="scientific">Candidatus Methylobacter oryzae</name>
    <dbReference type="NCBI Taxonomy" id="2497749"/>
    <lineage>
        <taxon>Bacteria</taxon>
        <taxon>Pseudomonadati</taxon>
        <taxon>Pseudomonadota</taxon>
        <taxon>Gammaproteobacteria</taxon>
        <taxon>Methylococcales</taxon>
        <taxon>Methylococcaceae</taxon>
        <taxon>Methylobacter</taxon>
    </lineage>
</organism>
<dbReference type="EMBL" id="RYFG02000107">
    <property type="protein sequence ID" value="TRW92732.1"/>
    <property type="molecule type" value="Genomic_DNA"/>
</dbReference>
<keyword evidence="2" id="KW-1185">Reference proteome</keyword>
<comment type="caution">
    <text evidence="1">The sequence shown here is derived from an EMBL/GenBank/DDBJ whole genome shotgun (WGS) entry which is preliminary data.</text>
</comment>
<dbReference type="Proteomes" id="UP000733744">
    <property type="component" value="Unassembled WGS sequence"/>
</dbReference>
<dbReference type="Pfam" id="PF11747">
    <property type="entry name" value="RebB"/>
    <property type="match status" value="1"/>
</dbReference>